<feature type="transmembrane region" description="Helical" evidence="1">
    <location>
        <begin position="7"/>
        <end position="26"/>
    </location>
</feature>
<name>A0ABY8FWJ1_9ACTO</name>
<feature type="transmembrane region" description="Helical" evidence="1">
    <location>
        <begin position="334"/>
        <end position="362"/>
    </location>
</feature>
<dbReference type="Proteomes" id="UP001215216">
    <property type="component" value="Chromosome"/>
</dbReference>
<accession>A0ABY8FWJ1</accession>
<feature type="transmembrane region" description="Helical" evidence="1">
    <location>
        <begin position="230"/>
        <end position="248"/>
    </location>
</feature>
<feature type="transmembrane region" description="Helical" evidence="1">
    <location>
        <begin position="307"/>
        <end position="328"/>
    </location>
</feature>
<feature type="transmembrane region" description="Helical" evidence="1">
    <location>
        <begin position="642"/>
        <end position="665"/>
    </location>
</feature>
<dbReference type="EMBL" id="CP121208">
    <property type="protein sequence ID" value="WFM82879.1"/>
    <property type="molecule type" value="Genomic_DNA"/>
</dbReference>
<feature type="transmembrane region" description="Helical" evidence="1">
    <location>
        <begin position="609"/>
        <end position="630"/>
    </location>
</feature>
<reference evidence="2 3" key="1">
    <citation type="submission" date="2023-03" db="EMBL/GenBank/DDBJ databases">
        <title>Complete genome of Arcanobacterium canis strain DSM 25104 isolated in 2010 from a canine otitis externa in Germany.</title>
        <authorList>
            <person name="Borowiak M."/>
            <person name="Kreitlow A."/>
            <person name="Malorny B."/>
            <person name="Laemmler C."/>
            <person name="Prenger-Berninghoff E."/>
            <person name="Ploetz M."/>
            <person name="Abdulmawjood A."/>
        </authorList>
    </citation>
    <scope>NUCLEOTIDE SEQUENCE [LARGE SCALE GENOMIC DNA]</scope>
    <source>
        <strain evidence="2 3">DSM 25104</strain>
    </source>
</reference>
<evidence type="ECO:0000256" key="1">
    <source>
        <dbReference type="SAM" id="Phobius"/>
    </source>
</evidence>
<keyword evidence="1" id="KW-0472">Membrane</keyword>
<evidence type="ECO:0008006" key="4">
    <source>
        <dbReference type="Google" id="ProtNLM"/>
    </source>
</evidence>
<keyword evidence="1" id="KW-0812">Transmembrane</keyword>
<evidence type="ECO:0000313" key="3">
    <source>
        <dbReference type="Proteomes" id="UP001215216"/>
    </source>
</evidence>
<organism evidence="2 3">
    <name type="scientific">Arcanobacterium canis</name>
    <dbReference type="NCBI Taxonomy" id="999183"/>
    <lineage>
        <taxon>Bacteria</taxon>
        <taxon>Bacillati</taxon>
        <taxon>Actinomycetota</taxon>
        <taxon>Actinomycetes</taxon>
        <taxon>Actinomycetales</taxon>
        <taxon>Actinomycetaceae</taxon>
        <taxon>Arcanobacterium</taxon>
    </lineage>
</organism>
<keyword evidence="3" id="KW-1185">Reference proteome</keyword>
<feature type="transmembrane region" description="Helical" evidence="1">
    <location>
        <begin position="390"/>
        <end position="413"/>
    </location>
</feature>
<keyword evidence="1" id="KW-1133">Transmembrane helix</keyword>
<protein>
    <recommendedName>
        <fullName evidence="4">ABC3 transporter permease protein domain-containing protein</fullName>
    </recommendedName>
</protein>
<proteinExistence type="predicted"/>
<dbReference type="RefSeq" id="WP_278012305.1">
    <property type="nucleotide sequence ID" value="NZ_CP121208.1"/>
</dbReference>
<feature type="transmembrane region" description="Helical" evidence="1">
    <location>
        <begin position="172"/>
        <end position="191"/>
    </location>
</feature>
<sequence>MKFHDGFKVVIATLFSLLSIASLFLIPQEINNRLAIASERNPIFAADADQATFAYRLDNTVHQGEFVYVMVLEPLGQTPPPPGLTRWPQHGEAFISPALSHDLDYVTEQFGKVAGYISEQSVLPGEKFIYVASNNRQKFIEFARESNSAYLAQGFGKFTNTAFGAPLYEANAIYLLPLAVITLVVPALVYVRSTRKSLTLARYERQFILEAIGIPPTFIRKMYAREITPPLIMGGVIAASIGFIVLHYKIRLPIVVYTLSTQISTSVYLGFLGIAILTFFGIFIYLTHPANLRIAFRKRQRQRGIVFASNIYGVVLGIALAIAVGQFGYLLPDIAAVLVAIASILFTALGMHAFLSEIAIFFQRLMRYTRLNALHKTIYSYLRSHARATMLVPSISGIFLLVATLLMFSYSAMVQQSFPGLPRPTSALAYESTVICSDAEGDCAKIVNEIQHNLSPDARIALIPDFGDSGQLIIPQQAPLPQDVQSYFSLLRNIYGQESNDLSHVSSGATLLTVMPRDSQATVPSTLRSSPFPLLTTQVGETTQTIDNKDQHQLLWIPFFISLTLIMWILSAIQATVKRAKKEAQEIAPIGALSGTSTRIARAIALRALTTEFVANALALALALFISHQIVSTVHFDLPLPFLIFIAVALTVNAIVSAAISAYYIPYFAYRWIPGKEQL</sequence>
<gene>
    <name evidence="2" type="ORF">P7079_05600</name>
</gene>
<feature type="transmembrane region" description="Helical" evidence="1">
    <location>
        <begin position="554"/>
        <end position="573"/>
    </location>
</feature>
<feature type="transmembrane region" description="Helical" evidence="1">
    <location>
        <begin position="268"/>
        <end position="286"/>
    </location>
</feature>
<evidence type="ECO:0000313" key="2">
    <source>
        <dbReference type="EMBL" id="WFM82879.1"/>
    </source>
</evidence>